<dbReference type="SUPFAM" id="SSF50729">
    <property type="entry name" value="PH domain-like"/>
    <property type="match status" value="1"/>
</dbReference>
<feature type="region of interest" description="Disordered" evidence="3">
    <location>
        <begin position="1205"/>
        <end position="1236"/>
    </location>
</feature>
<dbReference type="SMART" id="SM00233">
    <property type="entry name" value="PH"/>
    <property type="match status" value="1"/>
</dbReference>
<feature type="region of interest" description="Disordered" evidence="3">
    <location>
        <begin position="353"/>
        <end position="372"/>
    </location>
</feature>
<dbReference type="Pfam" id="PF00169">
    <property type="entry name" value="PH"/>
    <property type="match status" value="1"/>
</dbReference>
<dbReference type="PROSITE" id="PS50003">
    <property type="entry name" value="PH_DOMAIN"/>
    <property type="match status" value="1"/>
</dbReference>
<dbReference type="InterPro" id="IPR052007">
    <property type="entry name" value="Bud4"/>
</dbReference>
<evidence type="ECO:0000259" key="4">
    <source>
        <dbReference type="PROSITE" id="PS50003"/>
    </source>
</evidence>
<feature type="domain" description="PH" evidence="4">
    <location>
        <begin position="1476"/>
        <end position="1587"/>
    </location>
</feature>
<feature type="compositionally biased region" description="Basic and acidic residues" evidence="3">
    <location>
        <begin position="692"/>
        <end position="703"/>
    </location>
</feature>
<dbReference type="GO" id="GO:0005525">
    <property type="term" value="F:GTP binding"/>
    <property type="evidence" value="ECO:0007669"/>
    <property type="project" value="TreeGrafter"/>
</dbReference>
<feature type="compositionally biased region" description="Basic and acidic residues" evidence="3">
    <location>
        <begin position="74"/>
        <end position="86"/>
    </location>
</feature>
<feature type="region of interest" description="Disordered" evidence="3">
    <location>
        <begin position="112"/>
        <end position="244"/>
    </location>
</feature>
<reference evidence="6" key="1">
    <citation type="submission" date="2016-05" db="EMBL/GenBank/DDBJ databases">
        <title>Comparative genomics of biotechnologically important yeasts.</title>
        <authorList>
            <consortium name="DOE Joint Genome Institute"/>
            <person name="Riley R."/>
            <person name="Haridas S."/>
            <person name="Wolfe K.H."/>
            <person name="Lopes M.R."/>
            <person name="Hittinger C.T."/>
            <person name="Goker M."/>
            <person name="Salamov A."/>
            <person name="Wisecaver J."/>
            <person name="Long T.M."/>
            <person name="Aerts A.L."/>
            <person name="Barry K."/>
            <person name="Choi C."/>
            <person name="Clum A."/>
            <person name="Coughlan A.Y."/>
            <person name="Deshpande S."/>
            <person name="Douglass A.P."/>
            <person name="Hanson S.J."/>
            <person name="Klenk H.-P."/>
            <person name="Labutti K."/>
            <person name="Lapidus A."/>
            <person name="Lindquist E."/>
            <person name="Lipzen A."/>
            <person name="Meier-Kolthoff J.P."/>
            <person name="Ohm R.A."/>
            <person name="Otillar R.P."/>
            <person name="Pangilinan J."/>
            <person name="Peng Y."/>
            <person name="Rokas A."/>
            <person name="Rosa C.A."/>
            <person name="Scheuner C."/>
            <person name="Sibirny A.A."/>
            <person name="Slot J.C."/>
            <person name="Stielow J.B."/>
            <person name="Sun H."/>
            <person name="Kurtzman C.P."/>
            <person name="Blackwell M."/>
            <person name="Grigoriev I.V."/>
            <person name="Jeffries T.W."/>
        </authorList>
    </citation>
    <scope>NUCLEOTIDE SEQUENCE [LARGE SCALE GENOMIC DNA]</scope>
    <source>
        <strain evidence="6">NRRL Y-17324</strain>
    </source>
</reference>
<sequence>MTLDTEKHPLLHASAGSSPALTPKHQSPKGLHEATSLNNSPTKPLNFPRFPAKNQPESAKECNSSSDTYISDESPEHKSVKSSELDKDTLDFSSLERNFNIDPLGAQATIGAAGMSHAKPSEDEFSFATPLTSTTDLSNPNPASDKTVSKYINTSPSKSIMKKTPAASPKKNVVFTNSNPEIHHYKDTSPDTSHPDSDKLDPTTPEKSAAISHDWNELSTKSPFSDDDGSLPPPPPPHSSNSFQDLLRNVGSEKKDHEDLDLSTLTDLKLKHSSYSNLSLNEKLDLFLTNNTNHQIPRLNGSKSFAELDAQLSSLNDATKYKTDSNIHYLSLSLQNPKSDIENPLESLVQSSEVQLRSSGSSQSSLQSLKDTNRTLESIHDSVSNKGIELNDGIKGFSDTVAELIIPLTNDKTKAPESPRVKRSGSANRIQDLKHESEEEEFHDSFDKSYNSTEKSIMNLLNSASSHDLHENLGDTIEKPIKSEVQDIKQEQDVPVHQVKVKVEEALPIRIKEENDFGTVPLASTESLAPPVKREMEDDSPVRSEFDHHFETVDDKVKTVHNSEQASLPVKLVKSVVRNGDESKMSIRFQMDKDWKLEDSHDGDREDNDSYTNNDLTISSIHSKKIDFEKMKTESLLESDSSSIDIDDKQEAKEVKLKTEEEEEAEEEEEEKEKEEEEVPTVSDVSNSEQETLEKGIEKKDVDDSHDEQEFLANSSNIAPQADITLPPIETNTFSSFEDITNTRNDSYEESLSAEHDVESRPTNFISIWHSQDKERVHPIKRADEFFKVAKEDLKVEEPKETKLDKFKLPPSLQPKKFKEVNVMSRRVVSPEFDDLNVTDFLPEISEDSGFENHFKFLKQGNSTINYSDAVGNRNSFTPLSTKNVLTNIDDPDIIEPPLPSTSLRPGVKSANLQPQQFSSQFKVSRPANLQPHFKTRIRKSKFKVPSFEIKRSSSILSPRDTYNDIFDDVLKEPPTIKASGMKTLPSMDRDDVKRIMSAKKVLTQEEYSKVKLGQSSKKHSVVNLPVQAFDELQQHASICDTSMDTNQEDVLPHLATELSRRPEALLSKDQFFHDYDIFSTQFPDPDPELIGSPTIFKTPPKELTYNNDEEDISEEIKMKYQFLNSMSPTKNFTVSKSPSASPKSPKKANVIKIGAPMGLVKRGSTVVAVTPSSPKKPKTFSDELDTPGVPARAGLVNNKLRELKFKPSESQAPPKVATSPSIFNDSTNINNNGQETTGVTLETQVPEPAETTRNTASPSQERGKLFFRVVGLKNLNLPDIAKHNGKFSLTLDNGVHSIRTANYSLNSTSIVIGKEFELIVGSSLEFILTMKITYDKPKGGYREVRERKVVKSANRFSRFFGSKDVMTLTKVVPVEPHDSWANKFAQDGSFGRCYVDLDQYEKSITCKAQNFDLTCFNEWETTTNSEGKIQSVKPYVVGNLEVKMLFVPRTDQHEILPTSIKSAYESIDDLQDESSQSFEGYLFQDGGDCDTWKRRFFKLKGTSLIAHSEFSHKTRAKINLAKVVEVIYVDKENIHKSSINYRNFSDVMLFDNAFKIRFANGEIIDFGAQNKYEKQEWITTIERIVYRNKFRRQPWVKAMLSESQ</sequence>
<dbReference type="GO" id="GO:0007120">
    <property type="term" value="P:axial cellular bud site selection"/>
    <property type="evidence" value="ECO:0007669"/>
    <property type="project" value="TreeGrafter"/>
</dbReference>
<dbReference type="CDD" id="cd13278">
    <property type="entry name" value="PH_Bud4"/>
    <property type="match status" value="1"/>
</dbReference>
<feature type="compositionally biased region" description="Acidic residues" evidence="3">
    <location>
        <begin position="660"/>
        <end position="679"/>
    </location>
</feature>
<dbReference type="EMBL" id="KV453913">
    <property type="protein sequence ID" value="ODV78673.1"/>
    <property type="molecule type" value="Genomic_DNA"/>
</dbReference>
<feature type="region of interest" description="Disordered" evidence="3">
    <location>
        <begin position="1"/>
        <end position="86"/>
    </location>
</feature>
<proteinExistence type="predicted"/>
<dbReference type="OrthoDB" id="2123378at2759"/>
<keyword evidence="6" id="KW-1185">Reference proteome</keyword>
<keyword evidence="2" id="KW-0131">Cell cycle</keyword>
<organism evidence="5 6">
    <name type="scientific">Suhomyces tanzawaensis NRRL Y-17324</name>
    <dbReference type="NCBI Taxonomy" id="984487"/>
    <lineage>
        <taxon>Eukaryota</taxon>
        <taxon>Fungi</taxon>
        <taxon>Dikarya</taxon>
        <taxon>Ascomycota</taxon>
        <taxon>Saccharomycotina</taxon>
        <taxon>Pichiomycetes</taxon>
        <taxon>Debaryomycetaceae</taxon>
        <taxon>Suhomyces</taxon>
    </lineage>
</organism>
<dbReference type="InterPro" id="IPR001849">
    <property type="entry name" value="PH_domain"/>
</dbReference>
<feature type="region of interest" description="Disordered" evidence="3">
    <location>
        <begin position="635"/>
        <end position="726"/>
    </location>
</feature>
<dbReference type="Proteomes" id="UP000094285">
    <property type="component" value="Unassembled WGS sequence"/>
</dbReference>
<feature type="compositionally biased region" description="Low complexity" evidence="3">
    <location>
        <begin position="353"/>
        <end position="369"/>
    </location>
</feature>
<dbReference type="InterPro" id="IPR011993">
    <property type="entry name" value="PH-like_dom_sf"/>
</dbReference>
<accession>A0A1E4SGN6</accession>
<feature type="compositionally biased region" description="Polar residues" evidence="3">
    <location>
        <begin position="55"/>
        <end position="71"/>
    </location>
</feature>
<dbReference type="GeneID" id="30985893"/>
<dbReference type="PANTHER" id="PTHR36100:SF1">
    <property type="entry name" value="BUD SITE SELECTION PROTEIN 4"/>
    <property type="match status" value="1"/>
</dbReference>
<gene>
    <name evidence="5" type="ORF">CANTADRAFT_90977</name>
</gene>
<dbReference type="GO" id="GO:0000142">
    <property type="term" value="C:cellular bud neck contractile ring"/>
    <property type="evidence" value="ECO:0007669"/>
    <property type="project" value="TreeGrafter"/>
</dbReference>
<name>A0A1E4SGN6_9ASCO</name>
<feature type="compositionally biased region" description="Basic and acidic residues" evidence="3">
    <location>
        <begin position="181"/>
        <end position="201"/>
    </location>
</feature>
<protein>
    <submittedName>
        <fullName evidence="5">DUF1709-domain-containing protein</fullName>
    </submittedName>
</protein>
<dbReference type="RefSeq" id="XP_020063795.1">
    <property type="nucleotide sequence ID" value="XM_020211757.1"/>
</dbReference>
<dbReference type="PANTHER" id="PTHR36100">
    <property type="entry name" value="BUD SITE SELECTION PROTEIN 4"/>
    <property type="match status" value="1"/>
</dbReference>
<evidence type="ECO:0000256" key="1">
    <source>
        <dbReference type="ARBA" id="ARBA00022618"/>
    </source>
</evidence>
<dbReference type="STRING" id="984487.A0A1E4SGN6"/>
<dbReference type="Gene3D" id="2.30.29.30">
    <property type="entry name" value="Pleckstrin-homology domain (PH domain)/Phosphotyrosine-binding domain (PTB)"/>
    <property type="match status" value="1"/>
</dbReference>
<dbReference type="GO" id="GO:0097271">
    <property type="term" value="P:protein localization to bud neck"/>
    <property type="evidence" value="ECO:0007669"/>
    <property type="project" value="TreeGrafter"/>
</dbReference>
<evidence type="ECO:0000313" key="6">
    <source>
        <dbReference type="Proteomes" id="UP000094285"/>
    </source>
</evidence>
<feature type="compositionally biased region" description="Polar residues" evidence="3">
    <location>
        <begin position="1219"/>
        <end position="1236"/>
    </location>
</feature>
<evidence type="ECO:0000256" key="3">
    <source>
        <dbReference type="SAM" id="MobiDB-lite"/>
    </source>
</evidence>
<evidence type="ECO:0000256" key="2">
    <source>
        <dbReference type="ARBA" id="ARBA00023306"/>
    </source>
</evidence>
<feature type="region of interest" description="Disordered" evidence="3">
    <location>
        <begin position="413"/>
        <end position="446"/>
    </location>
</feature>
<feature type="compositionally biased region" description="Basic and acidic residues" evidence="3">
    <location>
        <begin position="431"/>
        <end position="446"/>
    </location>
</feature>
<feature type="region of interest" description="Disordered" evidence="3">
    <location>
        <begin position="1170"/>
        <end position="1192"/>
    </location>
</feature>
<keyword evidence="1" id="KW-0132">Cell division</keyword>
<feature type="compositionally biased region" description="Basic and acidic residues" evidence="3">
    <location>
        <begin position="646"/>
        <end position="659"/>
    </location>
</feature>
<feature type="compositionally biased region" description="Polar residues" evidence="3">
    <location>
        <begin position="129"/>
        <end position="158"/>
    </location>
</feature>
<evidence type="ECO:0000313" key="5">
    <source>
        <dbReference type="EMBL" id="ODV78673.1"/>
    </source>
</evidence>